<accession>A0A918PDU2</accession>
<keyword evidence="8" id="KW-1185">Reference proteome</keyword>
<dbReference type="PANTHER" id="PTHR11717">
    <property type="entry name" value="LOW MOLECULAR WEIGHT PROTEIN TYROSINE PHOSPHATASE"/>
    <property type="match status" value="1"/>
</dbReference>
<evidence type="ECO:0000256" key="2">
    <source>
        <dbReference type="ARBA" id="ARBA00013064"/>
    </source>
</evidence>
<dbReference type="CDD" id="cd16343">
    <property type="entry name" value="LMWPTP"/>
    <property type="match status" value="1"/>
</dbReference>
<comment type="caution">
    <text evidence="7">The sequence shown here is derived from an EMBL/GenBank/DDBJ whole genome shotgun (WGS) entry which is preliminary data.</text>
</comment>
<name>A0A918PDU2_9SPHN</name>
<comment type="similarity">
    <text evidence="1">Belongs to the low molecular weight phosphotyrosine protein phosphatase family.</text>
</comment>
<dbReference type="PRINTS" id="PR00719">
    <property type="entry name" value="LMWPTPASE"/>
</dbReference>
<dbReference type="SMART" id="SM00226">
    <property type="entry name" value="LMWPc"/>
    <property type="match status" value="1"/>
</dbReference>
<gene>
    <name evidence="7" type="ORF">GCM10011614_16070</name>
</gene>
<dbReference type="Gene3D" id="3.40.50.2300">
    <property type="match status" value="1"/>
</dbReference>
<dbReference type="InterPro" id="IPR023485">
    <property type="entry name" value="Ptyr_pPase"/>
</dbReference>
<dbReference type="EMBL" id="BMZA01000004">
    <property type="protein sequence ID" value="GGZ01943.1"/>
    <property type="molecule type" value="Genomic_DNA"/>
</dbReference>
<organism evidence="7 8">
    <name type="scientific">Novosphingobium colocasiae</name>
    <dbReference type="NCBI Taxonomy" id="1256513"/>
    <lineage>
        <taxon>Bacteria</taxon>
        <taxon>Pseudomonadati</taxon>
        <taxon>Pseudomonadota</taxon>
        <taxon>Alphaproteobacteria</taxon>
        <taxon>Sphingomonadales</taxon>
        <taxon>Sphingomonadaceae</taxon>
        <taxon>Novosphingobium</taxon>
    </lineage>
</organism>
<reference evidence="7" key="2">
    <citation type="submission" date="2020-09" db="EMBL/GenBank/DDBJ databases">
        <authorList>
            <person name="Sun Q."/>
            <person name="Kim S."/>
        </authorList>
    </citation>
    <scope>NUCLEOTIDE SEQUENCE</scope>
    <source>
        <strain evidence="7">KCTC 32255</strain>
    </source>
</reference>
<dbReference type="Pfam" id="PF01451">
    <property type="entry name" value="LMWPc"/>
    <property type="match status" value="1"/>
</dbReference>
<dbReference type="GO" id="GO:0004725">
    <property type="term" value="F:protein tyrosine phosphatase activity"/>
    <property type="evidence" value="ECO:0007669"/>
    <property type="project" value="UniProtKB-EC"/>
</dbReference>
<dbReference type="Proteomes" id="UP000648075">
    <property type="component" value="Unassembled WGS sequence"/>
</dbReference>
<dbReference type="InterPro" id="IPR050438">
    <property type="entry name" value="LMW_PTPase"/>
</dbReference>
<evidence type="ECO:0000313" key="7">
    <source>
        <dbReference type="EMBL" id="GGZ01943.1"/>
    </source>
</evidence>
<keyword evidence="3" id="KW-0378">Hydrolase</keyword>
<dbReference type="AlphaFoldDB" id="A0A918PDU2"/>
<evidence type="ECO:0000256" key="4">
    <source>
        <dbReference type="ARBA" id="ARBA00022912"/>
    </source>
</evidence>
<dbReference type="RefSeq" id="WP_189620667.1">
    <property type="nucleotide sequence ID" value="NZ_BMZA01000004.1"/>
</dbReference>
<dbReference type="InterPro" id="IPR036196">
    <property type="entry name" value="Ptyr_pPase_sf"/>
</dbReference>
<feature type="active site" description="Proton donor" evidence="5">
    <location>
        <position position="128"/>
    </location>
</feature>
<feature type="active site" evidence="5">
    <location>
        <position position="19"/>
    </location>
</feature>
<dbReference type="SUPFAM" id="SSF52788">
    <property type="entry name" value="Phosphotyrosine protein phosphatases I"/>
    <property type="match status" value="1"/>
</dbReference>
<dbReference type="EC" id="3.1.3.48" evidence="2"/>
<protein>
    <recommendedName>
        <fullName evidence="2">protein-tyrosine-phosphatase</fullName>
        <ecNumber evidence="2">3.1.3.48</ecNumber>
    </recommendedName>
</protein>
<feature type="active site" description="Nucleophile" evidence="5">
    <location>
        <position position="13"/>
    </location>
</feature>
<evidence type="ECO:0000256" key="1">
    <source>
        <dbReference type="ARBA" id="ARBA00011063"/>
    </source>
</evidence>
<evidence type="ECO:0000256" key="5">
    <source>
        <dbReference type="PIRSR" id="PIRSR617867-1"/>
    </source>
</evidence>
<proteinExistence type="inferred from homology"/>
<sequence>MQSSPVLSVLFVCLGNICRSPLAEAALRETAGAAGLSLLVDSAGTGSWHIGHPPDPRARAEAARHGIDIGSYRARQVTPDDFLRFDRIYALDRSNLSDLQKLAPAGATAQVALLLDAVPALAGQSVADPYHGDAAHFAQTWQEVTLAARHIVDVLRQP</sequence>
<evidence type="ECO:0000259" key="6">
    <source>
        <dbReference type="SMART" id="SM00226"/>
    </source>
</evidence>
<dbReference type="PANTHER" id="PTHR11717:SF7">
    <property type="entry name" value="LOW MOLECULAR WEIGHT PHOSPHOTYROSINE PROTEIN PHOSPHATASE"/>
    <property type="match status" value="1"/>
</dbReference>
<keyword evidence="4" id="KW-0904">Protein phosphatase</keyword>
<evidence type="ECO:0000256" key="3">
    <source>
        <dbReference type="ARBA" id="ARBA00022801"/>
    </source>
</evidence>
<evidence type="ECO:0000313" key="8">
    <source>
        <dbReference type="Proteomes" id="UP000648075"/>
    </source>
</evidence>
<dbReference type="InterPro" id="IPR017867">
    <property type="entry name" value="Tyr_phospatase_low_mol_wt"/>
</dbReference>
<reference evidence="7" key="1">
    <citation type="journal article" date="2014" name="Int. J. Syst. Evol. Microbiol.">
        <title>Complete genome sequence of Corynebacterium casei LMG S-19264T (=DSM 44701T), isolated from a smear-ripened cheese.</title>
        <authorList>
            <consortium name="US DOE Joint Genome Institute (JGI-PGF)"/>
            <person name="Walter F."/>
            <person name="Albersmeier A."/>
            <person name="Kalinowski J."/>
            <person name="Ruckert C."/>
        </authorList>
    </citation>
    <scope>NUCLEOTIDE SEQUENCE</scope>
    <source>
        <strain evidence="7">KCTC 32255</strain>
    </source>
</reference>
<feature type="domain" description="Phosphotyrosine protein phosphatase I" evidence="6">
    <location>
        <begin position="7"/>
        <end position="154"/>
    </location>
</feature>